<dbReference type="EMBL" id="CM042022">
    <property type="protein sequence ID" value="KAI3816603.1"/>
    <property type="molecule type" value="Genomic_DNA"/>
</dbReference>
<proteinExistence type="predicted"/>
<evidence type="ECO:0000313" key="1">
    <source>
        <dbReference type="EMBL" id="KAI3816603.1"/>
    </source>
</evidence>
<comment type="caution">
    <text evidence="1">The sequence shown here is derived from an EMBL/GenBank/DDBJ whole genome shotgun (WGS) entry which is preliminary data.</text>
</comment>
<dbReference type="Proteomes" id="UP001056120">
    <property type="component" value="Linkage Group LG05"/>
</dbReference>
<accession>A0ACB9JA89</accession>
<gene>
    <name evidence="1" type="ORF">L1987_16306</name>
</gene>
<organism evidence="1 2">
    <name type="scientific">Smallanthus sonchifolius</name>
    <dbReference type="NCBI Taxonomy" id="185202"/>
    <lineage>
        <taxon>Eukaryota</taxon>
        <taxon>Viridiplantae</taxon>
        <taxon>Streptophyta</taxon>
        <taxon>Embryophyta</taxon>
        <taxon>Tracheophyta</taxon>
        <taxon>Spermatophyta</taxon>
        <taxon>Magnoliopsida</taxon>
        <taxon>eudicotyledons</taxon>
        <taxon>Gunneridae</taxon>
        <taxon>Pentapetalae</taxon>
        <taxon>asterids</taxon>
        <taxon>campanulids</taxon>
        <taxon>Asterales</taxon>
        <taxon>Asteraceae</taxon>
        <taxon>Asteroideae</taxon>
        <taxon>Heliantheae alliance</taxon>
        <taxon>Millerieae</taxon>
        <taxon>Smallanthus</taxon>
    </lineage>
</organism>
<name>A0ACB9JA89_9ASTR</name>
<protein>
    <submittedName>
        <fullName evidence="1">Uncharacterized protein</fullName>
    </submittedName>
</protein>
<evidence type="ECO:0000313" key="2">
    <source>
        <dbReference type="Proteomes" id="UP001056120"/>
    </source>
</evidence>
<keyword evidence="2" id="KW-1185">Reference proteome</keyword>
<sequence>MLQQALSRSFLVLSLMFSILSVSTANSNIYVQCSQFNFTSITPYQSNINSLFNSLVNSASLNNFNKFETSPQSDGVYGLFQCRGDLSLPNCKDCVASAVSQLETACPMSTGGQIQLEGCFVRYDNTSFFGAQEKMEVCKRCGPSIGYNSDVLNRVDNALAYLVGGNGQYFRGGDFGSIQGLAQCVQDLSLSDCQDCLSEACGRLRTECETSTWGDMYLGKCYIRYADQGSENITNNGNSSSNKSSGGGNKTDIAKWIGYILAALFGGGSLTFVAKNCCNVNVYNKIIKNLKQDLEGAKKEAEKAKSEAKSAKEKAEKVEKEKGKGESMLYLPYPPPMPMPPPCPYMPHSNPNTCYYL</sequence>
<reference evidence="2" key="1">
    <citation type="journal article" date="2022" name="Mol. Ecol. Resour.">
        <title>The genomes of chicory, endive, great burdock and yacon provide insights into Asteraceae palaeo-polyploidization history and plant inulin production.</title>
        <authorList>
            <person name="Fan W."/>
            <person name="Wang S."/>
            <person name="Wang H."/>
            <person name="Wang A."/>
            <person name="Jiang F."/>
            <person name="Liu H."/>
            <person name="Zhao H."/>
            <person name="Xu D."/>
            <person name="Zhang Y."/>
        </authorList>
    </citation>
    <scope>NUCLEOTIDE SEQUENCE [LARGE SCALE GENOMIC DNA]</scope>
    <source>
        <strain evidence="2">cv. Yunnan</strain>
    </source>
</reference>
<reference evidence="1 2" key="2">
    <citation type="journal article" date="2022" name="Mol. Ecol. Resour.">
        <title>The genomes of chicory, endive, great burdock and yacon provide insights into Asteraceae paleo-polyploidization history and plant inulin production.</title>
        <authorList>
            <person name="Fan W."/>
            <person name="Wang S."/>
            <person name="Wang H."/>
            <person name="Wang A."/>
            <person name="Jiang F."/>
            <person name="Liu H."/>
            <person name="Zhao H."/>
            <person name="Xu D."/>
            <person name="Zhang Y."/>
        </authorList>
    </citation>
    <scope>NUCLEOTIDE SEQUENCE [LARGE SCALE GENOMIC DNA]</scope>
    <source>
        <strain evidence="2">cv. Yunnan</strain>
        <tissue evidence="1">Leaves</tissue>
    </source>
</reference>